<dbReference type="SUPFAM" id="SSF51445">
    <property type="entry name" value="(Trans)glycosidases"/>
    <property type="match status" value="1"/>
</dbReference>
<dbReference type="RefSeq" id="WP_044907510.1">
    <property type="nucleotide sequence ID" value="NZ_JQIF01000104.1"/>
</dbReference>
<comment type="subcellular location">
    <subcellularLocation>
        <location evidence="1">Cytoplasm</location>
    </subcellularLocation>
</comment>
<feature type="domain" description="Glycosyl hydrolase family 13 catalytic" evidence="7">
    <location>
        <begin position="10"/>
        <end position="412"/>
    </location>
</feature>
<dbReference type="FunFam" id="3.90.400.10:FF:000002">
    <property type="entry name" value="Sucrose isomerase"/>
    <property type="match status" value="1"/>
</dbReference>
<dbReference type="CDD" id="cd11333">
    <property type="entry name" value="AmyAc_SI_OligoGlu_DGase"/>
    <property type="match status" value="1"/>
</dbReference>
<dbReference type="GO" id="GO:0004556">
    <property type="term" value="F:alpha-amylase activity"/>
    <property type="evidence" value="ECO:0007669"/>
    <property type="project" value="TreeGrafter"/>
</dbReference>
<keyword evidence="4 8" id="KW-0378">Hydrolase</keyword>
<dbReference type="Pfam" id="PF23915">
    <property type="entry name" value="SusG_C"/>
    <property type="match status" value="1"/>
</dbReference>
<proteinExistence type="inferred from homology"/>
<dbReference type="SUPFAM" id="SSF51011">
    <property type="entry name" value="Glycosyl hydrolase domain"/>
    <property type="match status" value="1"/>
</dbReference>
<evidence type="ECO:0000256" key="2">
    <source>
        <dbReference type="ARBA" id="ARBA00008061"/>
    </source>
</evidence>
<evidence type="ECO:0000256" key="3">
    <source>
        <dbReference type="ARBA" id="ARBA00022490"/>
    </source>
</evidence>
<evidence type="ECO:0000313" key="8">
    <source>
        <dbReference type="EMBL" id="KGJ51640.1"/>
    </source>
</evidence>
<dbReference type="Gene3D" id="3.90.400.10">
    <property type="entry name" value="Oligo-1,6-glucosidase, Domain 2"/>
    <property type="match status" value="1"/>
</dbReference>
<accession>A0A099I1P4</accession>
<dbReference type="Gene3D" id="2.60.40.1180">
    <property type="entry name" value="Golgi alpha-mannosidase II"/>
    <property type="match status" value="1"/>
</dbReference>
<dbReference type="InterPro" id="IPR056300">
    <property type="entry name" value="SusG-like_C"/>
</dbReference>
<dbReference type="AlphaFoldDB" id="A0A099I1P4"/>
<dbReference type="PANTHER" id="PTHR10357:SF217">
    <property type="entry name" value="TREHALOSE-6-PHOSPHATE HYDROLASE"/>
    <property type="match status" value="1"/>
</dbReference>
<keyword evidence="3" id="KW-0963">Cytoplasm</keyword>
<dbReference type="InterPro" id="IPR006047">
    <property type="entry name" value="GH13_cat_dom"/>
</dbReference>
<dbReference type="PANTHER" id="PTHR10357">
    <property type="entry name" value="ALPHA-AMYLASE FAMILY MEMBER"/>
    <property type="match status" value="1"/>
</dbReference>
<organism evidence="8 9">
    <name type="scientific">Clostridium innocuum</name>
    <dbReference type="NCBI Taxonomy" id="1522"/>
    <lineage>
        <taxon>Bacteria</taxon>
        <taxon>Bacillati</taxon>
        <taxon>Bacillota</taxon>
        <taxon>Clostridia</taxon>
        <taxon>Eubacteriales</taxon>
        <taxon>Clostridiaceae</taxon>
        <taxon>Clostridium</taxon>
    </lineage>
</organism>
<dbReference type="InterPro" id="IPR045857">
    <property type="entry name" value="O16G_dom_2"/>
</dbReference>
<evidence type="ECO:0000259" key="7">
    <source>
        <dbReference type="SMART" id="SM00642"/>
    </source>
</evidence>
<dbReference type="Pfam" id="PF00128">
    <property type="entry name" value="Alpha-amylase"/>
    <property type="match status" value="1"/>
</dbReference>
<dbReference type="NCBIfam" id="TIGR02403">
    <property type="entry name" value="trehalose_treC"/>
    <property type="match status" value="1"/>
</dbReference>
<dbReference type="EMBL" id="JQIF01000104">
    <property type="protein sequence ID" value="KGJ51640.1"/>
    <property type="molecule type" value="Genomic_DNA"/>
</dbReference>
<name>A0A099I1P4_CLOIN</name>
<dbReference type="FunFam" id="2.60.40.1180:FF:000007">
    <property type="entry name" value="Sucrose isomerase"/>
    <property type="match status" value="1"/>
</dbReference>
<dbReference type="FunFam" id="3.20.20.80:FF:000014">
    <property type="entry name" value="Alpha,alpha-phosphotrehalase"/>
    <property type="match status" value="1"/>
</dbReference>
<dbReference type="GO" id="GO:0005737">
    <property type="term" value="C:cytoplasm"/>
    <property type="evidence" value="ECO:0007669"/>
    <property type="project" value="UniProtKB-SubCell"/>
</dbReference>
<dbReference type="NCBIfam" id="NF008183">
    <property type="entry name" value="PRK10933.1"/>
    <property type="match status" value="1"/>
</dbReference>
<evidence type="ECO:0000256" key="1">
    <source>
        <dbReference type="ARBA" id="ARBA00004496"/>
    </source>
</evidence>
<reference evidence="8 9" key="1">
    <citation type="submission" date="2014-08" db="EMBL/GenBank/DDBJ databases">
        <title>Clostridium innocuum, an unnegligible vancomycin-resistant pathogen causing extra-intestinal infections.</title>
        <authorList>
            <person name="Feng Y."/>
            <person name="Chiu C.-H."/>
        </authorList>
    </citation>
    <scope>NUCLEOTIDE SEQUENCE [LARGE SCALE GENOMIC DNA]</scope>
    <source>
        <strain evidence="8 9">AN88</strain>
    </source>
</reference>
<comment type="similarity">
    <text evidence="2">Belongs to the glycosyl hydrolase 13 family.</text>
</comment>
<evidence type="ECO:0000256" key="6">
    <source>
        <dbReference type="NCBIfam" id="TIGR02403"/>
    </source>
</evidence>
<comment type="caution">
    <text evidence="8">The sequence shown here is derived from an EMBL/GenBank/DDBJ whole genome shotgun (WGS) entry which is preliminary data.</text>
</comment>
<evidence type="ECO:0000313" key="9">
    <source>
        <dbReference type="Proteomes" id="UP000030008"/>
    </source>
</evidence>
<dbReference type="InterPro" id="IPR013780">
    <property type="entry name" value="Glyco_hydro_b"/>
</dbReference>
<dbReference type="Proteomes" id="UP000030008">
    <property type="component" value="Unassembled WGS sequence"/>
</dbReference>
<sequence>MNFKEKTVYQIYPKSFQDSNGDGWGDLQGVISRLDYLQKLGIDYIWFNAMFVSPQRDNGYDVEDYRAIDPRYGTMEDFTELCREAKKRGIDIMLDMVFNHASTRHVWFQKALKGEEKYKDYFFFRKGKADGSAPNNWNSKFGGPAWEYVKELDEYYLHLYDVTQADLNWDNPEVRKELADIVNFWRSKGVHGFRFDVVNLVSKGSFEDDPNLFDGRQFYTDGPHIHEYLKELNLNSFGKDEDSMTVGEMSSTTLENCTRYSGSDAHELTSVFTFHHLKVDYRNKKKWELMPFDFMELKQLLNDWQTGMQEADAWNALFWCNHDQPRALSRFCDDKNYRIEAAKMLATVLHCMRGTPYVYQGEEIGMTNAYFHDISQYRDVESTNFYDILKKEGRSKEVILHILQERSRDNARTPMQWNSKQNAGFTDGTPWLSVIDNYKTVNVENALQDENSVFYHYQKLIRIRKEYKVIQDGLYIPLLQDHKTIFAYKRKGEEGELIVLSNFYVEAVRVEIKENLTDYELLLSNYKDSKADKCITLRPYESVIYYKAS</sequence>
<dbReference type="InterPro" id="IPR017853">
    <property type="entry name" value="GH"/>
</dbReference>
<dbReference type="Gene3D" id="3.20.20.80">
    <property type="entry name" value="Glycosidases"/>
    <property type="match status" value="1"/>
</dbReference>
<keyword evidence="5 8" id="KW-0326">Glycosidase</keyword>
<evidence type="ECO:0000256" key="5">
    <source>
        <dbReference type="ARBA" id="ARBA00023295"/>
    </source>
</evidence>
<dbReference type="GO" id="GO:0005993">
    <property type="term" value="P:trehalose catabolic process"/>
    <property type="evidence" value="ECO:0007669"/>
    <property type="project" value="InterPro"/>
</dbReference>
<dbReference type="GO" id="GO:0008788">
    <property type="term" value="F:alpha,alpha-phosphotrehalase activity"/>
    <property type="evidence" value="ECO:0007669"/>
    <property type="project" value="UniProtKB-UniRule"/>
</dbReference>
<dbReference type="SMART" id="SM00642">
    <property type="entry name" value="Aamy"/>
    <property type="match status" value="1"/>
</dbReference>
<dbReference type="InterPro" id="IPR012769">
    <property type="entry name" value="Trehalose_TreC"/>
</dbReference>
<gene>
    <name evidence="8" type="ORF">CIAN88_19285</name>
</gene>
<protein>
    <recommendedName>
        <fullName evidence="6">Alpha,alpha-phosphotrehalase</fullName>
        <ecNumber evidence="6">3.2.1.93</ecNumber>
    </recommendedName>
</protein>
<evidence type="ECO:0000256" key="4">
    <source>
        <dbReference type="ARBA" id="ARBA00022801"/>
    </source>
</evidence>
<dbReference type="EC" id="3.2.1.93" evidence="6"/>